<sequence length="120" mass="13267">MQRKTEIKIGAACRLHPRGRVSRSENEREAAIRRAPEFRRGHAWPRRLHLGGANDGAAGSRTHGDRTKRSSAPRGGRATTYTFHDDRRDLSIGRHAPTAALMPVMIVISDPFGVTPGAHR</sequence>
<organism evidence="2 3">
    <name type="scientific">Synaphobranchus kaupii</name>
    <name type="common">Kaup's arrowtooth eel</name>
    <dbReference type="NCBI Taxonomy" id="118154"/>
    <lineage>
        <taxon>Eukaryota</taxon>
        <taxon>Metazoa</taxon>
        <taxon>Chordata</taxon>
        <taxon>Craniata</taxon>
        <taxon>Vertebrata</taxon>
        <taxon>Euteleostomi</taxon>
        <taxon>Actinopterygii</taxon>
        <taxon>Neopterygii</taxon>
        <taxon>Teleostei</taxon>
        <taxon>Anguilliformes</taxon>
        <taxon>Synaphobranchidae</taxon>
        <taxon>Synaphobranchus</taxon>
    </lineage>
</organism>
<name>A0A9Q1EW81_SYNKA</name>
<accession>A0A9Q1EW81</accession>
<keyword evidence="3" id="KW-1185">Reference proteome</keyword>
<comment type="caution">
    <text evidence="2">The sequence shown here is derived from an EMBL/GenBank/DDBJ whole genome shotgun (WGS) entry which is preliminary data.</text>
</comment>
<gene>
    <name evidence="2" type="ORF">SKAU_G00303680</name>
</gene>
<reference evidence="2" key="1">
    <citation type="journal article" date="2023" name="Science">
        <title>Genome structures resolve the early diversification of teleost fishes.</title>
        <authorList>
            <person name="Parey E."/>
            <person name="Louis A."/>
            <person name="Montfort J."/>
            <person name="Bouchez O."/>
            <person name="Roques C."/>
            <person name="Iampietro C."/>
            <person name="Lluch J."/>
            <person name="Castinel A."/>
            <person name="Donnadieu C."/>
            <person name="Desvignes T."/>
            <person name="Floi Bucao C."/>
            <person name="Jouanno E."/>
            <person name="Wen M."/>
            <person name="Mejri S."/>
            <person name="Dirks R."/>
            <person name="Jansen H."/>
            <person name="Henkel C."/>
            <person name="Chen W.J."/>
            <person name="Zahm M."/>
            <person name="Cabau C."/>
            <person name="Klopp C."/>
            <person name="Thompson A.W."/>
            <person name="Robinson-Rechavi M."/>
            <person name="Braasch I."/>
            <person name="Lecointre G."/>
            <person name="Bobe J."/>
            <person name="Postlethwait J.H."/>
            <person name="Berthelot C."/>
            <person name="Roest Crollius H."/>
            <person name="Guiguen Y."/>
        </authorList>
    </citation>
    <scope>NUCLEOTIDE SEQUENCE</scope>
    <source>
        <strain evidence="2">WJC10195</strain>
    </source>
</reference>
<dbReference type="Proteomes" id="UP001152622">
    <property type="component" value="Chromosome 12"/>
</dbReference>
<evidence type="ECO:0000256" key="1">
    <source>
        <dbReference type="SAM" id="MobiDB-lite"/>
    </source>
</evidence>
<dbReference type="AlphaFoldDB" id="A0A9Q1EW81"/>
<evidence type="ECO:0000313" key="3">
    <source>
        <dbReference type="Proteomes" id="UP001152622"/>
    </source>
</evidence>
<feature type="region of interest" description="Disordered" evidence="1">
    <location>
        <begin position="43"/>
        <end position="83"/>
    </location>
</feature>
<dbReference type="EMBL" id="JAINUF010000012">
    <property type="protein sequence ID" value="KAJ8346175.1"/>
    <property type="molecule type" value="Genomic_DNA"/>
</dbReference>
<evidence type="ECO:0000313" key="2">
    <source>
        <dbReference type="EMBL" id="KAJ8346175.1"/>
    </source>
</evidence>
<proteinExistence type="predicted"/>
<protein>
    <submittedName>
        <fullName evidence="2">Uncharacterized protein</fullName>
    </submittedName>
</protein>